<evidence type="ECO:0000256" key="7">
    <source>
        <dbReference type="ARBA" id="ARBA00023015"/>
    </source>
</evidence>
<keyword evidence="10" id="KW-0238">DNA-binding</keyword>
<dbReference type="GO" id="GO:0005634">
    <property type="term" value="C:nucleus"/>
    <property type="evidence" value="ECO:0007669"/>
    <property type="project" value="UniProtKB-SubCell"/>
</dbReference>
<protein>
    <recommendedName>
        <fullName evidence="16">CG-1 domain-containing protein</fullName>
    </recommendedName>
</protein>
<dbReference type="Gene3D" id="2.60.40.10">
    <property type="entry name" value="Immunoglobulins"/>
    <property type="match status" value="1"/>
</dbReference>
<dbReference type="Pfam" id="PF03859">
    <property type="entry name" value="CG-1"/>
    <property type="match status" value="1"/>
</dbReference>
<evidence type="ECO:0000256" key="2">
    <source>
        <dbReference type="ARBA" id="ARBA00004413"/>
    </source>
</evidence>
<evidence type="ECO:0000259" key="16">
    <source>
        <dbReference type="PROSITE" id="PS51437"/>
    </source>
</evidence>
<evidence type="ECO:0000256" key="1">
    <source>
        <dbReference type="ARBA" id="ARBA00004123"/>
    </source>
</evidence>
<dbReference type="SMART" id="SM00015">
    <property type="entry name" value="IQ"/>
    <property type="match status" value="3"/>
</dbReference>
<evidence type="ECO:0000256" key="12">
    <source>
        <dbReference type="ARBA" id="ARBA00023163"/>
    </source>
</evidence>
<evidence type="ECO:0000313" key="18">
    <source>
        <dbReference type="Proteomes" id="UP001359559"/>
    </source>
</evidence>
<evidence type="ECO:0000256" key="5">
    <source>
        <dbReference type="ARBA" id="ARBA00022837"/>
    </source>
</evidence>
<dbReference type="InterPro" id="IPR027417">
    <property type="entry name" value="P-loop_NTPase"/>
</dbReference>
<evidence type="ECO:0000313" key="17">
    <source>
        <dbReference type="EMBL" id="KAK7311978.1"/>
    </source>
</evidence>
<comment type="caution">
    <text evidence="17">The sequence shown here is derived from an EMBL/GenBank/DDBJ whole genome shotgun (WGS) entry which is preliminary data.</text>
</comment>
<dbReference type="FunFam" id="1.25.40.20:FF:000411">
    <property type="entry name" value="Calmodulin-binding transcription activator 4 isoform A"/>
    <property type="match status" value="1"/>
</dbReference>
<dbReference type="Gene3D" id="1.20.5.190">
    <property type="match status" value="1"/>
</dbReference>
<keyword evidence="9 14" id="KW-0040">ANK repeat</keyword>
<feature type="repeat" description="ANK" evidence="14">
    <location>
        <begin position="599"/>
        <end position="631"/>
    </location>
</feature>
<dbReference type="SMART" id="SM01076">
    <property type="entry name" value="CG-1"/>
    <property type="match status" value="1"/>
</dbReference>
<dbReference type="PROSITE" id="PS51437">
    <property type="entry name" value="CG_1"/>
    <property type="match status" value="1"/>
</dbReference>
<dbReference type="FunFam" id="1.20.5.190:FF:000003">
    <property type="entry name" value="Calmodulin-binding transcription activator 2"/>
    <property type="match status" value="1"/>
</dbReference>
<dbReference type="InterPro" id="IPR013783">
    <property type="entry name" value="Ig-like_fold"/>
</dbReference>
<evidence type="ECO:0000256" key="13">
    <source>
        <dbReference type="ARBA" id="ARBA00023242"/>
    </source>
</evidence>
<evidence type="ECO:0000256" key="4">
    <source>
        <dbReference type="ARBA" id="ARBA00022737"/>
    </source>
</evidence>
<dbReference type="GO" id="GO:0005886">
    <property type="term" value="C:plasma membrane"/>
    <property type="evidence" value="ECO:0007669"/>
    <property type="project" value="UniProtKB-SubCell"/>
</dbReference>
<dbReference type="SMART" id="SM00248">
    <property type="entry name" value="ANK"/>
    <property type="match status" value="2"/>
</dbReference>
<reference evidence="17 18" key="1">
    <citation type="submission" date="2024-01" db="EMBL/GenBank/DDBJ databases">
        <title>The genomes of 5 underutilized Papilionoideae crops provide insights into root nodulation and disease resistance.</title>
        <authorList>
            <person name="Yuan L."/>
        </authorList>
    </citation>
    <scope>NUCLEOTIDE SEQUENCE [LARGE SCALE GENOMIC DNA]</scope>
    <source>
        <strain evidence="17">LY-2023</strain>
        <tissue evidence="17">Leaf</tissue>
    </source>
</reference>
<dbReference type="EMBL" id="JAYKXN010000002">
    <property type="protein sequence ID" value="KAK7311978.1"/>
    <property type="molecule type" value="Genomic_DNA"/>
</dbReference>
<evidence type="ECO:0000256" key="8">
    <source>
        <dbReference type="ARBA" id="ARBA00023016"/>
    </source>
</evidence>
<organism evidence="17 18">
    <name type="scientific">Clitoria ternatea</name>
    <name type="common">Butterfly pea</name>
    <dbReference type="NCBI Taxonomy" id="43366"/>
    <lineage>
        <taxon>Eukaryota</taxon>
        <taxon>Viridiplantae</taxon>
        <taxon>Streptophyta</taxon>
        <taxon>Embryophyta</taxon>
        <taxon>Tracheophyta</taxon>
        <taxon>Spermatophyta</taxon>
        <taxon>Magnoliopsida</taxon>
        <taxon>eudicotyledons</taxon>
        <taxon>Gunneridae</taxon>
        <taxon>Pentapetalae</taxon>
        <taxon>rosids</taxon>
        <taxon>fabids</taxon>
        <taxon>Fabales</taxon>
        <taxon>Fabaceae</taxon>
        <taxon>Papilionoideae</taxon>
        <taxon>50 kb inversion clade</taxon>
        <taxon>NPAAA clade</taxon>
        <taxon>indigoferoid/millettioid clade</taxon>
        <taxon>Phaseoleae</taxon>
        <taxon>Clitoria</taxon>
    </lineage>
</organism>
<feature type="domain" description="CG-1" evidence="16">
    <location>
        <begin position="9"/>
        <end position="135"/>
    </location>
</feature>
<dbReference type="InterPro" id="IPR002909">
    <property type="entry name" value="IPT_dom"/>
</dbReference>
<keyword evidence="6" id="KW-0112">Calmodulin-binding</keyword>
<keyword evidence="4" id="KW-0677">Repeat</keyword>
<dbReference type="GO" id="GO:0006357">
    <property type="term" value="P:regulation of transcription by RNA polymerase II"/>
    <property type="evidence" value="ECO:0007669"/>
    <property type="project" value="TreeGrafter"/>
</dbReference>
<dbReference type="Gene3D" id="1.25.40.20">
    <property type="entry name" value="Ankyrin repeat-containing domain"/>
    <property type="match status" value="1"/>
</dbReference>
<keyword evidence="18" id="KW-1185">Reference proteome</keyword>
<dbReference type="InterPro" id="IPR036770">
    <property type="entry name" value="Ankyrin_rpt-contain_sf"/>
</dbReference>
<dbReference type="PROSITE" id="PS50297">
    <property type="entry name" value="ANK_REP_REGION"/>
    <property type="match status" value="1"/>
</dbReference>
<dbReference type="GO" id="GO:0003712">
    <property type="term" value="F:transcription coregulator activity"/>
    <property type="evidence" value="ECO:0007669"/>
    <property type="project" value="TreeGrafter"/>
</dbReference>
<evidence type="ECO:0000256" key="15">
    <source>
        <dbReference type="SAM" id="MobiDB-lite"/>
    </source>
</evidence>
<dbReference type="Pfam" id="PF01833">
    <property type="entry name" value="TIG"/>
    <property type="match status" value="1"/>
</dbReference>
<dbReference type="Proteomes" id="UP001359559">
    <property type="component" value="Unassembled WGS sequence"/>
</dbReference>
<dbReference type="GO" id="GO:0005516">
    <property type="term" value="F:calmodulin binding"/>
    <property type="evidence" value="ECO:0007669"/>
    <property type="project" value="UniProtKB-KW"/>
</dbReference>
<dbReference type="PANTHER" id="PTHR23335">
    <property type="entry name" value="CALMODULIN-BINDING TRANSCRIPTION ACTIVATOR CAMTA"/>
    <property type="match status" value="1"/>
</dbReference>
<dbReference type="AlphaFoldDB" id="A0AAN9K848"/>
<feature type="compositionally biased region" description="Polar residues" evidence="15">
    <location>
        <begin position="152"/>
        <end position="183"/>
    </location>
</feature>
<keyword evidence="11" id="KW-0010">Activator</keyword>
<dbReference type="GO" id="GO:0003690">
    <property type="term" value="F:double-stranded DNA binding"/>
    <property type="evidence" value="ECO:0007669"/>
    <property type="project" value="TreeGrafter"/>
</dbReference>
<keyword evidence="13" id="KW-0539">Nucleus</keyword>
<dbReference type="SUPFAM" id="SSF52540">
    <property type="entry name" value="P-loop containing nucleoside triphosphate hydrolases"/>
    <property type="match status" value="1"/>
</dbReference>
<comment type="similarity">
    <text evidence="3">Belongs to the CAMTA family.</text>
</comment>
<keyword evidence="5" id="KW-0106">Calcium</keyword>
<dbReference type="Pfam" id="PF12796">
    <property type="entry name" value="Ank_2"/>
    <property type="match status" value="1"/>
</dbReference>
<dbReference type="Pfam" id="PF00612">
    <property type="entry name" value="IQ"/>
    <property type="match status" value="2"/>
</dbReference>
<evidence type="ECO:0000256" key="9">
    <source>
        <dbReference type="ARBA" id="ARBA00023043"/>
    </source>
</evidence>
<evidence type="ECO:0000256" key="6">
    <source>
        <dbReference type="ARBA" id="ARBA00022860"/>
    </source>
</evidence>
<dbReference type="InterPro" id="IPR002110">
    <property type="entry name" value="Ankyrin_rpt"/>
</dbReference>
<dbReference type="InterPro" id="IPR000048">
    <property type="entry name" value="IQ_motif_EF-hand-BS"/>
</dbReference>
<accession>A0AAN9K848</accession>
<keyword evidence="7" id="KW-0805">Transcription regulation</keyword>
<keyword evidence="12" id="KW-0804">Transcription</keyword>
<dbReference type="SUPFAM" id="SSF48403">
    <property type="entry name" value="Ankyrin repeat"/>
    <property type="match status" value="1"/>
</dbReference>
<comment type="subcellular location">
    <subcellularLocation>
        <location evidence="2">Cell membrane</location>
        <topology evidence="2">Peripheral membrane protein</topology>
        <orientation evidence="2">Cytoplasmic side</orientation>
    </subcellularLocation>
    <subcellularLocation>
        <location evidence="1">Nucleus</location>
    </subcellularLocation>
</comment>
<evidence type="ECO:0000256" key="3">
    <source>
        <dbReference type="ARBA" id="ARBA00008267"/>
    </source>
</evidence>
<gene>
    <name evidence="17" type="ORF">RJT34_10490</name>
</gene>
<keyword evidence="8" id="KW-0346">Stress response</keyword>
<evidence type="ECO:0000256" key="10">
    <source>
        <dbReference type="ARBA" id="ARBA00023125"/>
    </source>
</evidence>
<proteinExistence type="inferred from homology"/>
<dbReference type="SUPFAM" id="SSF81296">
    <property type="entry name" value="E set domains"/>
    <property type="match status" value="1"/>
</dbReference>
<name>A0AAN9K848_CLITE</name>
<dbReference type="PANTHER" id="PTHR23335:SF21">
    <property type="entry name" value="CALMODULIN-BINDING PROTEIN"/>
    <property type="match status" value="1"/>
</dbReference>
<evidence type="ECO:0000256" key="14">
    <source>
        <dbReference type="PROSITE-ProRule" id="PRU00023"/>
    </source>
</evidence>
<dbReference type="InterPro" id="IPR005559">
    <property type="entry name" value="CG-1_dom"/>
</dbReference>
<dbReference type="PROSITE" id="PS50088">
    <property type="entry name" value="ANK_REPEAT"/>
    <property type="match status" value="1"/>
</dbReference>
<feature type="region of interest" description="Disordered" evidence="15">
    <location>
        <begin position="132"/>
        <end position="183"/>
    </location>
</feature>
<dbReference type="InterPro" id="IPR014756">
    <property type="entry name" value="Ig_E-set"/>
</dbReference>
<sequence>MPPGLEYNIDDLFQEGKKRWLKPVEVLYILRNNDKCEFTHQPPHLPSGGSLFLFNRRVMRFFRKDGHNWRKKKDGRTVGEAHERLKVGNVEILNCYYAHGEENRTFQRRCYWILDPEYEHIVLVHYRETSEGKSNSEPVTQLPPDSPPVFSQKHSSYTSQNPGTTSMFGDSSELNRNFSSPGSLEVTSEAQALRLLEEHLHEDSFKEISLDSEQEIGHDLIPGQDQRVVYEQDKSAALSGPNDHRQPYDYNGYTGCSRQEVLELCKPSSVTQLPNQTAYEAFEYEKSLSSSGRGMVAIQESNHWINSFVNSYNAENPAFLLPQDGGVNFPPYSSAQFQETNYDRATLLDQFQIQELADSSSTVAQKQKFTIRAVSPEYCYASETTKVIIIGSFLCLPLESTWACMFGDVEVPAEIIQDSIICCEAPSNLLGKVTLCITSGDKDPCSEFREFEFRKKTTCCAHYNLMETESYRSPKELLLLVRFVQMLLSASTTKGNSIESGAHLLTEQKDEDSWSHVIDALLDGSGTSSSTINWLLEELLKDKLQLWLSSRPHERDEGTGCSLSKKEQGIIHMVSALGFEWALNPILRSGLNVNFRDINGWTALHWAARFGREKMVASLIASGASAGAVTDPSSQDPSGKTAATIAASHGHKGLAGYLSEVDLTSHLLSLTLEESEISKVSSELKAELTLDSVSKENLVASEDQVSLKASLEAVRNAAQAAARIQAAFRAHSFRKQKEREAAACLDGCGIGVGCNIRDYNSAALLIQKKYRGWKGHKEFIALRQKVVKIQAHVRGYQARKQYKLLVRAVVILDKVVLRWRRKRIGLRSVRQDMESNQEESDDEDFLKVFRKEKVYGAIEKALKRVLSMVHSTRAQKQYSRLLEMYRQAKVEHGSTSEEAPLSTSEEDASNIDFDALDQFLCKTFWPS</sequence>
<dbReference type="PROSITE" id="PS50096">
    <property type="entry name" value="IQ"/>
    <property type="match status" value="2"/>
</dbReference>
<evidence type="ECO:0000256" key="11">
    <source>
        <dbReference type="ARBA" id="ARBA00023159"/>
    </source>
</evidence>